<feature type="region of interest" description="Disordered" evidence="3">
    <location>
        <begin position="1"/>
        <end position="20"/>
    </location>
</feature>
<evidence type="ECO:0000256" key="2">
    <source>
        <dbReference type="ARBA" id="ARBA00023235"/>
    </source>
</evidence>
<dbReference type="InterPro" id="IPR050275">
    <property type="entry name" value="PGM_Phosphatase"/>
</dbReference>
<dbReference type="GO" id="GO:0016791">
    <property type="term" value="F:phosphatase activity"/>
    <property type="evidence" value="ECO:0007669"/>
    <property type="project" value="TreeGrafter"/>
</dbReference>
<dbReference type="Pfam" id="PF00300">
    <property type="entry name" value="His_Phos_1"/>
    <property type="match status" value="1"/>
</dbReference>
<dbReference type="EMBL" id="CP064946">
    <property type="protein sequence ID" value="QPH49684.1"/>
    <property type="molecule type" value="Genomic_DNA"/>
</dbReference>
<dbReference type="InterPro" id="IPR013078">
    <property type="entry name" value="His_Pase_superF_clade-1"/>
</dbReference>
<evidence type="ECO:0000256" key="3">
    <source>
        <dbReference type="SAM" id="MobiDB-lite"/>
    </source>
</evidence>
<dbReference type="Pfam" id="PF24745">
    <property type="entry name" value="DUF7693"/>
    <property type="match status" value="1"/>
</dbReference>
<feature type="compositionally biased region" description="Polar residues" evidence="3">
    <location>
        <begin position="232"/>
        <end position="254"/>
    </location>
</feature>
<protein>
    <submittedName>
        <fullName evidence="5">Histidine phosphatase family protein</fullName>
    </submittedName>
</protein>
<dbReference type="GO" id="GO:0005737">
    <property type="term" value="C:cytoplasm"/>
    <property type="evidence" value="ECO:0007669"/>
    <property type="project" value="TreeGrafter"/>
</dbReference>
<dbReference type="SUPFAM" id="SSF53254">
    <property type="entry name" value="Phosphoglycerate mutase-like"/>
    <property type="match status" value="1"/>
</dbReference>
<dbReference type="CDD" id="cd07067">
    <property type="entry name" value="HP_PGM_like"/>
    <property type="match status" value="1"/>
</dbReference>
<dbReference type="SMART" id="SM00855">
    <property type="entry name" value="PGAM"/>
    <property type="match status" value="1"/>
</dbReference>
<evidence type="ECO:0000313" key="6">
    <source>
        <dbReference type="Proteomes" id="UP000594430"/>
    </source>
</evidence>
<reference evidence="5 6" key="1">
    <citation type="submission" date="2020-11" db="EMBL/GenBank/DDBJ databases">
        <title>Pseudomonas fulva producing VIM-24.</title>
        <authorList>
            <person name="Liu S."/>
        </authorList>
    </citation>
    <scope>NUCLEOTIDE SEQUENCE [LARGE SCALE GENOMIC DNA]</scope>
    <source>
        <strain evidence="5 6">ZDHY414</strain>
    </source>
</reference>
<feature type="domain" description="DUF7693" evidence="4">
    <location>
        <begin position="256"/>
        <end position="353"/>
    </location>
</feature>
<proteinExistence type="predicted"/>
<accession>A0A7S9LIH6</accession>
<evidence type="ECO:0000259" key="4">
    <source>
        <dbReference type="Pfam" id="PF24745"/>
    </source>
</evidence>
<evidence type="ECO:0000313" key="5">
    <source>
        <dbReference type="EMBL" id="QPH49684.1"/>
    </source>
</evidence>
<dbReference type="InterPro" id="IPR001345">
    <property type="entry name" value="PG/BPGM_mutase_AS"/>
</dbReference>
<keyword evidence="1" id="KW-0324">Glycolysis</keyword>
<gene>
    <name evidence="5" type="ORF">IZU98_02840</name>
</gene>
<dbReference type="InterPro" id="IPR029033">
    <property type="entry name" value="His_PPase_superfam"/>
</dbReference>
<sequence length="354" mass="39340">MKHVRLIRHGESAANAGEPSLDHATIPLTQRGIEQANLVASSLVHAPDLIISSPFVRAQSTAMATVTKFVDVPHETWGIQEFTYLEPARCSGTTIAQRRDWVDAYWAKADPKFRDGSGAESFLDFISRAQSFLIRVAAHPAQDIVVFSHGQLINAVAWLIARNPHVIDGKAMTDWREYETANHVPNCGGYTLTKPADDAAWSVTVSMPREQIETFPAAGYPLPDDSPMQGEQGLQNSRSPGSSQIGVGSDQPSAELSAREVSQVLRDVTWGRRTMRKVGDASWDEIYAGHFHVRVDGWELSIYNDCDELDYCEECVSPDGRRWSFDSGNRFGTDPVALLSTWEHQTLERMLKEL</sequence>
<dbReference type="AlphaFoldDB" id="A0A7S9LIH6"/>
<keyword evidence="2" id="KW-0413">Isomerase</keyword>
<organism evidence="5 6">
    <name type="scientific">Pseudomonas fulva</name>
    <dbReference type="NCBI Taxonomy" id="47880"/>
    <lineage>
        <taxon>Bacteria</taxon>
        <taxon>Pseudomonadati</taxon>
        <taxon>Pseudomonadota</taxon>
        <taxon>Gammaproteobacteria</taxon>
        <taxon>Pseudomonadales</taxon>
        <taxon>Pseudomonadaceae</taxon>
        <taxon>Pseudomonas</taxon>
    </lineage>
</organism>
<evidence type="ECO:0000256" key="1">
    <source>
        <dbReference type="ARBA" id="ARBA00023152"/>
    </source>
</evidence>
<dbReference type="PANTHER" id="PTHR48100:SF1">
    <property type="entry name" value="HISTIDINE PHOSPHATASE FAMILY PROTEIN-RELATED"/>
    <property type="match status" value="1"/>
</dbReference>
<name>A0A7S9LIH6_9PSED</name>
<feature type="region of interest" description="Disordered" evidence="3">
    <location>
        <begin position="216"/>
        <end position="258"/>
    </location>
</feature>
<dbReference type="PANTHER" id="PTHR48100">
    <property type="entry name" value="BROAD-SPECIFICITY PHOSPHATASE YOR283W-RELATED"/>
    <property type="match status" value="1"/>
</dbReference>
<dbReference type="Proteomes" id="UP000594430">
    <property type="component" value="Chromosome"/>
</dbReference>
<dbReference type="InterPro" id="IPR056110">
    <property type="entry name" value="DUF7693"/>
</dbReference>
<dbReference type="PROSITE" id="PS00175">
    <property type="entry name" value="PG_MUTASE"/>
    <property type="match status" value="1"/>
</dbReference>
<dbReference type="Gene3D" id="3.40.50.1240">
    <property type="entry name" value="Phosphoglycerate mutase-like"/>
    <property type="match status" value="1"/>
</dbReference>